<name>A0A1I8AET6_9BILA</name>
<organism evidence="2 3">
    <name type="scientific">Steinernema glaseri</name>
    <dbReference type="NCBI Taxonomy" id="37863"/>
    <lineage>
        <taxon>Eukaryota</taxon>
        <taxon>Metazoa</taxon>
        <taxon>Ecdysozoa</taxon>
        <taxon>Nematoda</taxon>
        <taxon>Chromadorea</taxon>
        <taxon>Rhabditida</taxon>
        <taxon>Tylenchina</taxon>
        <taxon>Panagrolaimomorpha</taxon>
        <taxon>Strongyloidoidea</taxon>
        <taxon>Steinernematidae</taxon>
        <taxon>Steinernema</taxon>
    </lineage>
</organism>
<dbReference type="Proteomes" id="UP000095287">
    <property type="component" value="Unplaced"/>
</dbReference>
<proteinExistence type="predicted"/>
<dbReference type="InterPro" id="IPR036438">
    <property type="entry name" value="Insulin-like_sf"/>
</dbReference>
<keyword evidence="2" id="KW-1185">Reference proteome</keyword>
<dbReference type="SUPFAM" id="SSF56994">
    <property type="entry name" value="Insulin-like"/>
    <property type="match status" value="1"/>
</dbReference>
<evidence type="ECO:0000313" key="3">
    <source>
        <dbReference type="WBParaSite" id="L893_g5208.t1"/>
    </source>
</evidence>
<protein>
    <submittedName>
        <fullName evidence="3">Uncharacterized protein</fullName>
    </submittedName>
</protein>
<dbReference type="AlphaFoldDB" id="A0A1I8AET6"/>
<keyword evidence="1" id="KW-0732">Signal</keyword>
<reference evidence="3" key="1">
    <citation type="submission" date="2016-11" db="UniProtKB">
        <authorList>
            <consortium name="WormBaseParasite"/>
        </authorList>
    </citation>
    <scope>IDENTIFICATION</scope>
</reference>
<accession>A0A1I8AET6</accession>
<sequence length="191" mass="21251">MAEDDLEQFAIDGADAVGGRATRHISNGKKGLKSGAIIEKFQSAKRSFVEGVPGSETILEIFVLPFCALSLEMRLSLPTQHKRTVGAATTVARKWAPSPRLPRKSDDDSNYLENEDNLESFKKVLSRRGRAANVRRCGRVFLNHAVALCDHCFASRFDKNRPVPPQRSPVKHCCSDGCSDEYIIMYFCCTK</sequence>
<evidence type="ECO:0000256" key="1">
    <source>
        <dbReference type="ARBA" id="ARBA00022729"/>
    </source>
</evidence>
<dbReference type="WBParaSite" id="L893_g5208.t1">
    <property type="protein sequence ID" value="L893_g5208.t1"/>
    <property type="gene ID" value="L893_g5208"/>
</dbReference>
<evidence type="ECO:0000313" key="2">
    <source>
        <dbReference type="Proteomes" id="UP000095287"/>
    </source>
</evidence>